<dbReference type="InterPro" id="IPR008928">
    <property type="entry name" value="6-hairpin_glycosidase_sf"/>
</dbReference>
<dbReference type="InterPro" id="IPR046544">
    <property type="entry name" value="GH146_SB_dom"/>
</dbReference>
<accession>A0ABS1X0T3</accession>
<name>A0ABS1X0T3_9GAMM</name>
<comment type="caution">
    <text evidence="4">The sequence shown here is derived from an EMBL/GenBank/DDBJ whole genome shotgun (WGS) entry which is preliminary data.</text>
</comment>
<dbReference type="Pfam" id="PF07944">
    <property type="entry name" value="Beta-AFase-like_GH127_cat"/>
    <property type="match status" value="1"/>
</dbReference>
<dbReference type="PROSITE" id="PS51318">
    <property type="entry name" value="TAT"/>
    <property type="match status" value="1"/>
</dbReference>
<dbReference type="InterPro" id="IPR006311">
    <property type="entry name" value="TAT_signal"/>
</dbReference>
<gene>
    <name evidence="4" type="ORF">JM946_18935</name>
</gene>
<evidence type="ECO:0000259" key="2">
    <source>
        <dbReference type="Pfam" id="PF20620"/>
    </source>
</evidence>
<dbReference type="PANTHER" id="PTHR31151:SF0">
    <property type="entry name" value="PROLINE-TRNA LIGASE (DUF1680)"/>
    <property type="match status" value="1"/>
</dbReference>
<protein>
    <submittedName>
        <fullName evidence="4">Glycoside hydrolase family 127 protein</fullName>
    </submittedName>
</protein>
<evidence type="ECO:0000313" key="5">
    <source>
        <dbReference type="Proteomes" id="UP000661077"/>
    </source>
</evidence>
<sequence length="796" mass="89102">MTRLPLFTDRRALLKGAAAGALCAGLPWAHSWANSEVLPTRAKPLPLGDVRLLPSPFADAVEGNRKYLLQLEPDRLLHNFRKFAGLTPKGEAYGGWEADTIAGHTLGHYLSALALVHAQTGEPEAKQRAEYIVAELAEVQAKQGDGYVAGFTRKRKDGTIVDGKEIFPEIMRGEIRSAGFDLNGCWVPLYNWHKLFAGLFDVDTYCGGNARAIGVAVGLGGYIEKVMAALNEEQLQTVLDCEHGGINESFAELYARTNDRRWLQLAERIYHKRVLDPLAAQRDELALRHANTQIPKLIGLARLHEITGKPEQATAARFFWKTVTTDHSYVIGGNSDREYFSEPRTVARHITEQTCEACNTYNMLKLTRHLYAWAPSGSLFDYYERAHLNHILAHQDPATGMFTYMTPLMSGARREFSSPTDSFWCCVGSGMESHAKHGDSIWWQAEDMLLINLFIPSRATWQARGAQFEMTTRYPYEGAVNVKVAGLKKAQKFAVALRVPGWAKDAQLSVNGKPVEASNDAGYLIVRRRWREGDALAFTLPLELRLEATPGDDKTIAFLHGPMVLAADLGPVDQPFEAAAPALVGADLLAGFKPVEPQQAIYRADTIARPTALTFSPFYKNYHRRSAVYFRRFTDAEWVHEERAFKAEQARLKELAARSVDVMHLGEMQPERDHELTSEISYPVVYRGRHGRDARTGGFFQFRMKVRPGPLILQATYWADERARKFHILVDGQRIATQSLRPDKPVFFDVDYEIPEALTRGKDSVLVRFEPEPGNTAGPVFGCRIYTQQANATAPI</sequence>
<dbReference type="InterPro" id="IPR049046">
    <property type="entry name" value="Beta-AFase-like_GH127_middle"/>
</dbReference>
<dbReference type="InterPro" id="IPR012878">
    <property type="entry name" value="Beta-AFase-like_GH127_cat"/>
</dbReference>
<dbReference type="RefSeq" id="WP_203168929.1">
    <property type="nucleotide sequence ID" value="NZ_JAEVLS010000004.1"/>
</dbReference>
<keyword evidence="5" id="KW-1185">Reference proteome</keyword>
<feature type="domain" description="Glycoside hydrolase GH146 substrate-binding" evidence="2">
    <location>
        <begin position="654"/>
        <end position="785"/>
    </location>
</feature>
<dbReference type="GO" id="GO:0016787">
    <property type="term" value="F:hydrolase activity"/>
    <property type="evidence" value="ECO:0007669"/>
    <property type="project" value="UniProtKB-KW"/>
</dbReference>
<feature type="domain" description="Non-reducing end beta-L-arabinofuranosidase-like GH127 catalytic" evidence="1">
    <location>
        <begin position="49"/>
        <end position="438"/>
    </location>
</feature>
<feature type="domain" description="Non-reducing end beta-L-arabinofuranosidase-like GH127 middle" evidence="3">
    <location>
        <begin position="449"/>
        <end position="542"/>
    </location>
</feature>
<reference evidence="4 5" key="1">
    <citation type="journal article" date="2021" name="Int. J. Syst. Evol. Microbiol.">
        <title>Steroidobacter gossypii sp. nov., isolated from soil of cotton cropping field.</title>
        <authorList>
            <person name="Huang R."/>
            <person name="Yang S."/>
            <person name="Zhen C."/>
            <person name="Liu W."/>
        </authorList>
    </citation>
    <scope>NUCLEOTIDE SEQUENCE [LARGE SCALE GENOMIC DNA]</scope>
    <source>
        <strain evidence="4 5">S1-65</strain>
    </source>
</reference>
<dbReference type="PANTHER" id="PTHR31151">
    <property type="entry name" value="PROLINE-TRNA LIGASE (DUF1680)"/>
    <property type="match status" value="1"/>
</dbReference>
<keyword evidence="4" id="KW-0378">Hydrolase</keyword>
<dbReference type="SUPFAM" id="SSF48208">
    <property type="entry name" value="Six-hairpin glycosidases"/>
    <property type="match status" value="1"/>
</dbReference>
<organism evidence="4 5">
    <name type="scientific">Steroidobacter gossypii</name>
    <dbReference type="NCBI Taxonomy" id="2805490"/>
    <lineage>
        <taxon>Bacteria</taxon>
        <taxon>Pseudomonadati</taxon>
        <taxon>Pseudomonadota</taxon>
        <taxon>Gammaproteobacteria</taxon>
        <taxon>Steroidobacterales</taxon>
        <taxon>Steroidobacteraceae</taxon>
        <taxon>Steroidobacter</taxon>
    </lineage>
</organism>
<dbReference type="Proteomes" id="UP000661077">
    <property type="component" value="Unassembled WGS sequence"/>
</dbReference>
<dbReference type="Pfam" id="PF20620">
    <property type="entry name" value="DUF6805"/>
    <property type="match status" value="1"/>
</dbReference>
<evidence type="ECO:0000313" key="4">
    <source>
        <dbReference type="EMBL" id="MBM0106814.1"/>
    </source>
</evidence>
<evidence type="ECO:0000259" key="1">
    <source>
        <dbReference type="Pfam" id="PF07944"/>
    </source>
</evidence>
<dbReference type="EMBL" id="JAEVLS010000004">
    <property type="protein sequence ID" value="MBM0106814.1"/>
    <property type="molecule type" value="Genomic_DNA"/>
</dbReference>
<evidence type="ECO:0000259" key="3">
    <source>
        <dbReference type="Pfam" id="PF20736"/>
    </source>
</evidence>
<proteinExistence type="predicted"/>
<dbReference type="Pfam" id="PF20736">
    <property type="entry name" value="Glyco_hydro127M"/>
    <property type="match status" value="1"/>
</dbReference>